<reference evidence="3" key="2">
    <citation type="journal article" date="2023" name="IMA Fungus">
        <title>Comparative genomic study of the Penicillium genus elucidates a diverse pangenome and 15 lateral gene transfer events.</title>
        <authorList>
            <person name="Petersen C."/>
            <person name="Sorensen T."/>
            <person name="Nielsen M.R."/>
            <person name="Sondergaard T.E."/>
            <person name="Sorensen J.L."/>
            <person name="Fitzpatrick D.A."/>
            <person name="Frisvad J.C."/>
            <person name="Nielsen K.L."/>
        </authorList>
    </citation>
    <scope>NUCLEOTIDE SEQUENCE</scope>
    <source>
        <strain evidence="3">IBT 26290</strain>
    </source>
</reference>
<sequence>MRATTMATTRGVVATAGQLHVLRDQVDTFREGVDIVLVPGIGTPLPATWPFAKPEWLTTLPGSGAGTRVLAYEYPSPFTGSRPSWESILMLGYDLLQILSDALSGYDPDLTTKKPILIVCHSLGGLIVKQSLCVANKQFPRYGSVVNAIAGVIFLSTPHRYGDKSMNLMRFRDIVEATTNRAFKIPNANIEQEGTILLDLANRFEGISFRTPLLSVYELRESRNSSTTLRQKYQQLVNREACSTHAPMETVVGLNLDHFDTCLFTKSVGGEGLPVLNNFIYETLYDAVNLVAMRFEEHEYQYATMSTYSPTMSEFPLTVEQQDSTKWPSLKTTEWISNRATEGTSISGFDLVYPTPPIAENKKPLHLPCILLNTHSANEDFCGREDILERLATELLPSKSIATASGSGLRQFALCGFGGIGKTEIAREFSRRHKESFDAVFWVMADKIAKLDHHYQEISLALGLEDPAECKSQVVTREIVKGWLSNPRKHLSGSDEFAQPGDSSSEATWLLVFDNADDPMILADYWPQGSGSILVTSRDPLAKNMFTRRPSGLDLGPLTQRDSLSLFNHLATNSNESNDDIIHQISDTLGGVPLAISQMAGIIRRQDLTLSEFFELYLDHEEHANLYETKFDTNLVTYNHSLSTVWALEKLKPQSRQLLELMSFVDPDTISEDLLMELAAKLLEVEGTHFKKSIYIEARTDLLQSSLIQRDKQKQQVSVHRIIQDVVLATINDTKKQSMFDHVLRALWSSWPSAMPKPSKEPELPLPKSNGGRLSVGRWPDCAATYPHVLKIHQIWPVISNPPDATKMLFAKLLTEAAWYQKERGRTKQFDGFFETARSICESTTHADRDSLLADIYFCLGSIAMDASDFETSRIHKENSLDLVSKICKVLGTEDERLYLAYAERGISRIQDKRYEEGESDLKEALRMRKALGNYIPRSGEANLSWALLAQGKLEECNVLLLDSLAGREKALGKNDKESVRTGLILYALGNLRAAQNQWDDSFEYHQRAWHHMLSTVGERDFYTANVAHKVAEHFIRLGQHEDAIGMINVALDIWSVDPSACKNEIARTTFLKGKLFEITGKIQKASIAFKVACRLRKEISKEDRDVNSLTTEDFDEIVAFWAR</sequence>
<dbReference type="InterPro" id="IPR011990">
    <property type="entry name" value="TPR-like_helical_dom_sf"/>
</dbReference>
<dbReference type="RefSeq" id="XP_056548585.1">
    <property type="nucleotide sequence ID" value="XM_056684979.1"/>
</dbReference>
<dbReference type="EMBL" id="JAPQKN010000001">
    <property type="protein sequence ID" value="KAJ5176977.1"/>
    <property type="molecule type" value="Genomic_DNA"/>
</dbReference>
<dbReference type="InterPro" id="IPR000073">
    <property type="entry name" value="AB_hydrolase_1"/>
</dbReference>
<dbReference type="SUPFAM" id="SSF48452">
    <property type="entry name" value="TPR-like"/>
    <property type="match status" value="2"/>
</dbReference>
<dbReference type="SUPFAM" id="SSF52540">
    <property type="entry name" value="P-loop containing nucleoside triphosphate hydrolases"/>
    <property type="match status" value="1"/>
</dbReference>
<dbReference type="Gene3D" id="1.25.40.10">
    <property type="entry name" value="Tetratricopeptide repeat domain"/>
    <property type="match status" value="2"/>
</dbReference>
<feature type="domain" description="DUF7779" evidence="2">
    <location>
        <begin position="646"/>
        <end position="735"/>
    </location>
</feature>
<evidence type="ECO:0000313" key="4">
    <source>
        <dbReference type="Proteomes" id="UP001149163"/>
    </source>
</evidence>
<evidence type="ECO:0000259" key="2">
    <source>
        <dbReference type="Pfam" id="PF25000"/>
    </source>
</evidence>
<dbReference type="Gene3D" id="3.40.50.300">
    <property type="entry name" value="P-loop containing nucleotide triphosphate hydrolases"/>
    <property type="match status" value="1"/>
</dbReference>
<dbReference type="OrthoDB" id="6161812at2759"/>
<evidence type="ECO:0000313" key="3">
    <source>
        <dbReference type="EMBL" id="KAJ5176977.1"/>
    </source>
</evidence>
<dbReference type="GO" id="GO:0072330">
    <property type="term" value="P:monocarboxylic acid biosynthetic process"/>
    <property type="evidence" value="ECO:0007669"/>
    <property type="project" value="UniProtKB-ARBA"/>
</dbReference>
<feature type="domain" description="AB hydrolase-1" evidence="1">
    <location>
        <begin position="35"/>
        <end position="163"/>
    </location>
</feature>
<dbReference type="SUPFAM" id="SSF53474">
    <property type="entry name" value="alpha/beta-Hydrolases"/>
    <property type="match status" value="1"/>
</dbReference>
<gene>
    <name evidence="3" type="ORF">N7482_002854</name>
</gene>
<dbReference type="Proteomes" id="UP001149163">
    <property type="component" value="Unassembled WGS sequence"/>
</dbReference>
<dbReference type="PANTHER" id="PTHR35205">
    <property type="entry name" value="NB-ARC AND TPR DOMAIN PROTEIN"/>
    <property type="match status" value="1"/>
</dbReference>
<proteinExistence type="predicted"/>
<dbReference type="Pfam" id="PF25000">
    <property type="entry name" value="DUF7779"/>
    <property type="match status" value="1"/>
</dbReference>
<organism evidence="3 4">
    <name type="scientific">Penicillium canariense</name>
    <dbReference type="NCBI Taxonomy" id="189055"/>
    <lineage>
        <taxon>Eukaryota</taxon>
        <taxon>Fungi</taxon>
        <taxon>Dikarya</taxon>
        <taxon>Ascomycota</taxon>
        <taxon>Pezizomycotina</taxon>
        <taxon>Eurotiomycetes</taxon>
        <taxon>Eurotiomycetidae</taxon>
        <taxon>Eurotiales</taxon>
        <taxon>Aspergillaceae</taxon>
        <taxon>Penicillium</taxon>
    </lineage>
</organism>
<dbReference type="Pfam" id="PF12697">
    <property type="entry name" value="Abhydrolase_6"/>
    <property type="match status" value="1"/>
</dbReference>
<evidence type="ECO:0008006" key="5">
    <source>
        <dbReference type="Google" id="ProtNLM"/>
    </source>
</evidence>
<protein>
    <recommendedName>
        <fullName evidence="5">Tetratricopeptide repeat domain-containing protein</fullName>
    </recommendedName>
</protein>
<reference evidence="3" key="1">
    <citation type="submission" date="2022-11" db="EMBL/GenBank/DDBJ databases">
        <authorList>
            <person name="Petersen C."/>
        </authorList>
    </citation>
    <scope>NUCLEOTIDE SEQUENCE</scope>
    <source>
        <strain evidence="3">IBT 26290</strain>
    </source>
</reference>
<dbReference type="AlphaFoldDB" id="A0A9W9IID1"/>
<dbReference type="GeneID" id="81424155"/>
<evidence type="ECO:0000259" key="1">
    <source>
        <dbReference type="Pfam" id="PF12697"/>
    </source>
</evidence>
<comment type="caution">
    <text evidence="3">The sequence shown here is derived from an EMBL/GenBank/DDBJ whole genome shotgun (WGS) entry which is preliminary data.</text>
</comment>
<dbReference type="InterPro" id="IPR056681">
    <property type="entry name" value="DUF7779"/>
</dbReference>
<dbReference type="Gene3D" id="3.40.50.1820">
    <property type="entry name" value="alpha/beta hydrolase"/>
    <property type="match status" value="1"/>
</dbReference>
<dbReference type="InterPro" id="IPR029058">
    <property type="entry name" value="AB_hydrolase_fold"/>
</dbReference>
<accession>A0A9W9IID1</accession>
<keyword evidence="4" id="KW-1185">Reference proteome</keyword>
<dbReference type="InterPro" id="IPR027417">
    <property type="entry name" value="P-loop_NTPase"/>
</dbReference>
<dbReference type="PANTHER" id="PTHR35205:SF1">
    <property type="entry name" value="ZU5 DOMAIN-CONTAINING PROTEIN"/>
    <property type="match status" value="1"/>
</dbReference>
<name>A0A9W9IID1_9EURO</name>
<dbReference type="GO" id="GO:0017000">
    <property type="term" value="P:antibiotic biosynthetic process"/>
    <property type="evidence" value="ECO:0007669"/>
    <property type="project" value="UniProtKB-ARBA"/>
</dbReference>